<protein>
    <submittedName>
        <fullName evidence="2">Putative RNA polymerase III 80 kDa subunit RPC5</fullName>
    </submittedName>
</protein>
<accession>A0A0L7KPM2</accession>
<evidence type="ECO:0000313" key="3">
    <source>
        <dbReference type="Proteomes" id="UP000037510"/>
    </source>
</evidence>
<dbReference type="PANTHER" id="PTHR12069:SF0">
    <property type="entry name" value="DNA-DIRECTED RNA POLYMERASE III SUBUNIT RPC5"/>
    <property type="match status" value="1"/>
</dbReference>
<evidence type="ECO:0000313" key="2">
    <source>
        <dbReference type="EMBL" id="KOB65060.1"/>
    </source>
</evidence>
<reference evidence="2 3" key="1">
    <citation type="journal article" date="2015" name="Genome Biol. Evol.">
        <title>The genome of winter moth (Operophtera brumata) provides a genomic perspective on sexual dimorphism and phenology.</title>
        <authorList>
            <person name="Derks M.F."/>
            <person name="Smit S."/>
            <person name="Salis L."/>
            <person name="Schijlen E."/>
            <person name="Bossers A."/>
            <person name="Mateman C."/>
            <person name="Pijl A.S."/>
            <person name="de Ridder D."/>
            <person name="Groenen M.A."/>
            <person name="Visser M.E."/>
            <person name="Megens H.J."/>
        </authorList>
    </citation>
    <scope>NUCLEOTIDE SEQUENCE [LARGE SCALE GENOMIC DNA]</scope>
    <source>
        <strain evidence="2">WM2013NL</strain>
        <tissue evidence="2">Head and thorax</tissue>
    </source>
</reference>
<sequence>MAKKAREKSFATISQRISSEPWYDALWKHAGTDHAELERLKLFSAITSDGSALTLQPSEYVRALVPPPPADEADTAPAAPLPVPHQIKEILFNAKLMSFNDLRALIRTERGEMISSEALVCELSGAACCVRGLWTPRSAALYTRQGAVPPRLLAAARDHVHTYIDRRKVSAAVHVPPLEVLDIISSVARFDPRTGWELLLPPDVAFETKYPDVIKRQNVYWEARQKQFIEMMAGEITPKRQRKKSQRDSISSDTMLSPKPRCKSVSVSEEDSDKKRPKNKSASGVGKRTRHSSSSAPDAT</sequence>
<dbReference type="GO" id="GO:0005666">
    <property type="term" value="C:RNA polymerase III complex"/>
    <property type="evidence" value="ECO:0007669"/>
    <property type="project" value="TreeGrafter"/>
</dbReference>
<gene>
    <name evidence="2" type="ORF">OBRU01_20023</name>
</gene>
<evidence type="ECO:0000256" key="1">
    <source>
        <dbReference type="SAM" id="MobiDB-lite"/>
    </source>
</evidence>
<name>A0A0L7KPM2_OPEBR</name>
<dbReference type="GO" id="GO:0042797">
    <property type="term" value="P:tRNA transcription by RNA polymerase III"/>
    <property type="evidence" value="ECO:0007669"/>
    <property type="project" value="TreeGrafter"/>
</dbReference>
<dbReference type="AlphaFoldDB" id="A0A0L7KPM2"/>
<dbReference type="EMBL" id="JTDY01007630">
    <property type="protein sequence ID" value="KOB65060.1"/>
    <property type="molecule type" value="Genomic_DNA"/>
</dbReference>
<organism evidence="2 3">
    <name type="scientific">Operophtera brumata</name>
    <name type="common">Winter moth</name>
    <name type="synonym">Phalaena brumata</name>
    <dbReference type="NCBI Taxonomy" id="104452"/>
    <lineage>
        <taxon>Eukaryota</taxon>
        <taxon>Metazoa</taxon>
        <taxon>Ecdysozoa</taxon>
        <taxon>Arthropoda</taxon>
        <taxon>Hexapoda</taxon>
        <taxon>Insecta</taxon>
        <taxon>Pterygota</taxon>
        <taxon>Neoptera</taxon>
        <taxon>Endopterygota</taxon>
        <taxon>Lepidoptera</taxon>
        <taxon>Glossata</taxon>
        <taxon>Ditrysia</taxon>
        <taxon>Geometroidea</taxon>
        <taxon>Geometridae</taxon>
        <taxon>Larentiinae</taxon>
        <taxon>Operophtera</taxon>
    </lineage>
</organism>
<proteinExistence type="predicted"/>
<feature type="region of interest" description="Disordered" evidence="1">
    <location>
        <begin position="233"/>
        <end position="300"/>
    </location>
</feature>
<dbReference type="Proteomes" id="UP000037510">
    <property type="component" value="Unassembled WGS sequence"/>
</dbReference>
<dbReference type="PANTHER" id="PTHR12069">
    <property type="entry name" value="DNA-DIRECTED RNA POLYMERASES III 80 KDA POLYPEPTIDE RNA POLYMERASE III SUBUNIT 5"/>
    <property type="match status" value="1"/>
</dbReference>
<dbReference type="Pfam" id="PF04801">
    <property type="entry name" value="RPC5"/>
    <property type="match status" value="1"/>
</dbReference>
<comment type="caution">
    <text evidence="2">The sequence shown here is derived from an EMBL/GenBank/DDBJ whole genome shotgun (WGS) entry which is preliminary data.</text>
</comment>
<dbReference type="STRING" id="104452.A0A0L7KPM2"/>
<dbReference type="InterPro" id="IPR006886">
    <property type="entry name" value="RNA_pol_III_Rpc5"/>
</dbReference>
<keyword evidence="3" id="KW-1185">Reference proteome</keyword>